<dbReference type="EMBL" id="NBNE01000655">
    <property type="protein sequence ID" value="OWZ18016.1"/>
    <property type="molecule type" value="Genomic_DNA"/>
</dbReference>
<evidence type="ECO:0000313" key="1">
    <source>
        <dbReference type="EMBL" id="OWZ18016.1"/>
    </source>
</evidence>
<keyword evidence="2" id="KW-1185">Reference proteome</keyword>
<gene>
    <name evidence="1" type="ORF">PHMEG_0007964</name>
</gene>
<proteinExistence type="predicted"/>
<organism evidence="1 2">
    <name type="scientific">Phytophthora megakarya</name>
    <dbReference type="NCBI Taxonomy" id="4795"/>
    <lineage>
        <taxon>Eukaryota</taxon>
        <taxon>Sar</taxon>
        <taxon>Stramenopiles</taxon>
        <taxon>Oomycota</taxon>
        <taxon>Peronosporomycetes</taxon>
        <taxon>Peronosporales</taxon>
        <taxon>Peronosporaceae</taxon>
        <taxon>Phytophthora</taxon>
    </lineage>
</organism>
<reference evidence="2" key="1">
    <citation type="submission" date="2017-03" db="EMBL/GenBank/DDBJ databases">
        <title>Phytopthora megakarya and P. palmivora, two closely related causual agents of cacao black pod achieved similar genome size and gene model numbers by different mechanisms.</title>
        <authorList>
            <person name="Ali S."/>
            <person name="Shao J."/>
            <person name="Larry D.J."/>
            <person name="Kronmiller B."/>
            <person name="Shen D."/>
            <person name="Strem M.D."/>
            <person name="Melnick R.L."/>
            <person name="Guiltinan M.J."/>
            <person name="Tyler B.M."/>
            <person name="Meinhardt L.W."/>
            <person name="Bailey B.A."/>
        </authorList>
    </citation>
    <scope>NUCLEOTIDE SEQUENCE [LARGE SCALE GENOMIC DNA]</scope>
    <source>
        <strain evidence="2">zdho120</strain>
    </source>
</reference>
<accession>A0A225WJW1</accession>
<dbReference type="AlphaFoldDB" id="A0A225WJW1"/>
<dbReference type="Proteomes" id="UP000198211">
    <property type="component" value="Unassembled WGS sequence"/>
</dbReference>
<comment type="caution">
    <text evidence="1">The sequence shown here is derived from an EMBL/GenBank/DDBJ whole genome shotgun (WGS) entry which is preliminary data.</text>
</comment>
<evidence type="ECO:0000313" key="2">
    <source>
        <dbReference type="Proteomes" id="UP000198211"/>
    </source>
</evidence>
<sequence length="420" mass="46604">MASNPRRSCIIGPVHTPELTEFCYVRVREVDGETAIVHVVGPEIDDDGQDILVPVTTSELREVDVSEAELWPGQWAYGTVSRYEVSARGTWLSVIHGEKTVSVALTKPLRVIKAYPITYALQIDATISDMVINSRELLHIQDVAIKACRKHNGEYVTSNRSALSVPFAPDELVVFIRPHNLSTVTKDPHVTTLVDESTTEHCQDESLSLDDLLRISGASEDENVQGVRTLNQRYSATVMTMTSVTSPADVEPFGPRQLTDATIPANVISAAVSSLQWSMGIWLLNARSHADALLNDGLVQAQDANVSYADFSQRNTLRPARTASSWSDVSNSLRNLRLFAQEFYSDEIGLITDTELFPDSDTTGWKLLAFSITSKFGKFRRYVCLHVDNRIKKQIDAYSANAGSLPFRCRCTQLFHAKVI</sequence>
<name>A0A225WJW1_9STRA</name>
<protein>
    <submittedName>
        <fullName evidence="1">Uncharacterized protein</fullName>
    </submittedName>
</protein>